<gene>
    <name evidence="6" type="ORF">PRK78_005171</name>
</gene>
<dbReference type="PROSITE" id="PS00080">
    <property type="entry name" value="MULTICOPPER_OXIDASE2"/>
    <property type="match status" value="1"/>
</dbReference>
<protein>
    <recommendedName>
        <fullName evidence="8">Laccase</fullName>
    </recommendedName>
</protein>
<keyword evidence="2" id="KW-0479">Metal-binding</keyword>
<dbReference type="Proteomes" id="UP001219355">
    <property type="component" value="Chromosome 3"/>
</dbReference>
<dbReference type="EMBL" id="CP120629">
    <property type="protein sequence ID" value="WEW59691.1"/>
    <property type="molecule type" value="Genomic_DNA"/>
</dbReference>
<dbReference type="InterPro" id="IPR008972">
    <property type="entry name" value="Cupredoxin"/>
</dbReference>
<dbReference type="InterPro" id="IPR001117">
    <property type="entry name" value="Cu-oxidase_2nd"/>
</dbReference>
<evidence type="ECO:0000313" key="7">
    <source>
        <dbReference type="Proteomes" id="UP001219355"/>
    </source>
</evidence>
<evidence type="ECO:0000256" key="2">
    <source>
        <dbReference type="ARBA" id="ARBA00022723"/>
    </source>
</evidence>
<evidence type="ECO:0000256" key="3">
    <source>
        <dbReference type="ARBA" id="ARBA00023002"/>
    </source>
</evidence>
<dbReference type="AlphaFoldDB" id="A0AAF0DLJ7"/>
<feature type="domain" description="Plastocyanin-like" evidence="4">
    <location>
        <begin position="21"/>
        <end position="114"/>
    </location>
</feature>
<keyword evidence="7" id="KW-1185">Reference proteome</keyword>
<dbReference type="InterPro" id="IPR045087">
    <property type="entry name" value="Cu-oxidase_fam"/>
</dbReference>
<comment type="similarity">
    <text evidence="1">Belongs to the multicopper oxidase family.</text>
</comment>
<sequence>MLASKLILRNLGSYTGLGTQAPTRKYSTVVQKGRKYLLRLINTSTDATFIFSIDNHNFNVVCADFVPMKPYVTDHIVVGIGQRYHVILDTLPDAPSGAAYWIRVTPTKGCFNFEANNPPDEKLGILYYGQRTDASPTSTGGSFSNQCRDEPFERLEPYHPWQIPDPQLAPDMFDASSDIELGKWRLPGRPNNASEVRFWAVGPAPMYLNYSEPMAKNLDKASWDDTWVVYPSEEHMHNDWVYLLITGLQNLTSCAVTTVKIHLHGHDFVLLQQSSTGWNPRELNLKLNNPPRRDVVLVPAGGFVVIAFKADNPGSWVMHCHIAWHASLGLALQILERQSDFKTALQNDPRDIREMERVCRNWNAWYKNPANHWDPNMFFQEDSGI</sequence>
<evidence type="ECO:0000256" key="1">
    <source>
        <dbReference type="ARBA" id="ARBA00010609"/>
    </source>
</evidence>
<dbReference type="PANTHER" id="PTHR11709">
    <property type="entry name" value="MULTI-COPPER OXIDASE"/>
    <property type="match status" value="1"/>
</dbReference>
<evidence type="ECO:0000259" key="5">
    <source>
        <dbReference type="Pfam" id="PF07731"/>
    </source>
</evidence>
<dbReference type="PANTHER" id="PTHR11709:SF71">
    <property type="entry name" value="OXIDOREDUCTASE TPCJ"/>
    <property type="match status" value="1"/>
</dbReference>
<evidence type="ECO:0000313" key="6">
    <source>
        <dbReference type="EMBL" id="WEW59691.1"/>
    </source>
</evidence>
<keyword evidence="3" id="KW-0560">Oxidoreductase</keyword>
<dbReference type="Gene3D" id="2.60.40.420">
    <property type="entry name" value="Cupredoxins - blue copper proteins"/>
    <property type="match status" value="2"/>
</dbReference>
<dbReference type="CDD" id="cd13901">
    <property type="entry name" value="CuRO_3_MaLCC_like"/>
    <property type="match status" value="1"/>
</dbReference>
<evidence type="ECO:0000259" key="4">
    <source>
        <dbReference type="Pfam" id="PF00394"/>
    </source>
</evidence>
<dbReference type="Pfam" id="PF07731">
    <property type="entry name" value="Cu-oxidase_2"/>
    <property type="match status" value="1"/>
</dbReference>
<dbReference type="GO" id="GO:0016491">
    <property type="term" value="F:oxidoreductase activity"/>
    <property type="evidence" value="ECO:0007669"/>
    <property type="project" value="UniProtKB-KW"/>
</dbReference>
<dbReference type="InterPro" id="IPR011706">
    <property type="entry name" value="Cu-oxidase_C"/>
</dbReference>
<dbReference type="Pfam" id="PF00394">
    <property type="entry name" value="Cu-oxidase"/>
    <property type="match status" value="1"/>
</dbReference>
<feature type="domain" description="Plastocyanin-like" evidence="5">
    <location>
        <begin position="222"/>
        <end position="338"/>
    </location>
</feature>
<dbReference type="SUPFAM" id="SSF49503">
    <property type="entry name" value="Cupredoxins"/>
    <property type="match status" value="2"/>
</dbReference>
<proteinExistence type="inferred from homology"/>
<reference evidence="6" key="1">
    <citation type="submission" date="2023-03" db="EMBL/GenBank/DDBJ databases">
        <title>Emydomyces testavorans Genome Sequence.</title>
        <authorList>
            <person name="Hoyer L."/>
        </authorList>
    </citation>
    <scope>NUCLEOTIDE SEQUENCE</scope>
    <source>
        <strain evidence="6">16-2883</strain>
    </source>
</reference>
<organism evidence="6 7">
    <name type="scientific">Emydomyces testavorans</name>
    <dbReference type="NCBI Taxonomy" id="2070801"/>
    <lineage>
        <taxon>Eukaryota</taxon>
        <taxon>Fungi</taxon>
        <taxon>Dikarya</taxon>
        <taxon>Ascomycota</taxon>
        <taxon>Pezizomycotina</taxon>
        <taxon>Eurotiomycetes</taxon>
        <taxon>Eurotiomycetidae</taxon>
        <taxon>Onygenales</taxon>
        <taxon>Nannizziopsiaceae</taxon>
        <taxon>Emydomyces</taxon>
    </lineage>
</organism>
<dbReference type="InterPro" id="IPR002355">
    <property type="entry name" value="Cu_oxidase_Cu_BS"/>
</dbReference>
<evidence type="ECO:0008006" key="8">
    <source>
        <dbReference type="Google" id="ProtNLM"/>
    </source>
</evidence>
<dbReference type="GO" id="GO:0005507">
    <property type="term" value="F:copper ion binding"/>
    <property type="evidence" value="ECO:0007669"/>
    <property type="project" value="InterPro"/>
</dbReference>
<accession>A0AAF0DLJ7</accession>
<name>A0AAF0DLJ7_9EURO</name>